<sequence length="410" mass="46597">MGLFLDVLFGGGVALGMAILVLVSWGIYYDFRRTKIPLGFQNPLKLRLLHVGIVMLFTLGKTLEILHVCRQVAFIRFLISFKKSKIHPGVYAKDFDFDGIPVRVYYPKSPWAGWRKGLVFCHGGAGMIGSIRYYQDITSKIAKESEAVVVVVGYRLSPEHPFPTQWEDCLTATVHFLKHAKEHGVDPTQVVIGGDSAGGNFATVITQEILRRPDLPKLCAQVLIYPGLQALDFNLPSYQQNAAMPILFQDSVVFYGLKFLLKDSSLADDILKGCHVPDGLRQKYAKWLSLDNIPERFKRREYQRRPLGQFKPEVHDQVPNLLHATFSSLLVEDEALRRFPETFIASCEYDVLRDDALLYKKRLEDNGVKVSWFHAEQGFHGIINLCYMNFVRFPDGVEILEKVAEFLRGL</sequence>
<dbReference type="GO" id="GO:0052689">
    <property type="term" value="F:carboxylic ester hydrolase activity"/>
    <property type="evidence" value="ECO:0007669"/>
    <property type="project" value="InterPro"/>
</dbReference>
<gene>
    <name evidence="7" type="primary">LOC113427803</name>
</gene>
<name>A0A6J1VZT7_9SAUR</name>
<keyword evidence="4" id="KW-1133">Transmembrane helix</keyword>
<dbReference type="GO" id="GO:0016020">
    <property type="term" value="C:membrane"/>
    <property type="evidence" value="ECO:0007669"/>
    <property type="project" value="InterPro"/>
</dbReference>
<dbReference type="PANTHER" id="PTHR48081">
    <property type="entry name" value="AB HYDROLASE SUPERFAMILY PROTEIN C4A8.06C"/>
    <property type="match status" value="1"/>
</dbReference>
<dbReference type="InterPro" id="IPR050300">
    <property type="entry name" value="GDXG_lipolytic_enzyme"/>
</dbReference>
<evidence type="ECO:0000259" key="5">
    <source>
        <dbReference type="Pfam" id="PF07859"/>
    </source>
</evidence>
<feature type="active site" evidence="3">
    <location>
        <position position="380"/>
    </location>
</feature>
<feature type="active site" evidence="3">
    <location>
        <position position="350"/>
    </location>
</feature>
<evidence type="ECO:0000256" key="4">
    <source>
        <dbReference type="SAM" id="Phobius"/>
    </source>
</evidence>
<dbReference type="PIRSF" id="PIRSF037251">
    <property type="entry name" value="Arylacetamide_deacetylase"/>
    <property type="match status" value="1"/>
</dbReference>
<accession>A0A6J1VZT7</accession>
<dbReference type="InterPro" id="IPR017157">
    <property type="entry name" value="Arylacetamide_deacetylase"/>
</dbReference>
<evidence type="ECO:0000256" key="1">
    <source>
        <dbReference type="ARBA" id="ARBA00010515"/>
    </source>
</evidence>
<dbReference type="PANTHER" id="PTHR48081:SF32">
    <property type="entry name" value="ALPHA_BETA HYDROLASE FOLD-3 DOMAIN-CONTAINING PROTEIN"/>
    <property type="match status" value="1"/>
</dbReference>
<proteinExistence type="inferred from homology"/>
<dbReference type="Gene3D" id="3.40.50.1820">
    <property type="entry name" value="alpha/beta hydrolase"/>
    <property type="match status" value="1"/>
</dbReference>
<feature type="domain" description="Alpha/beta hydrolase fold-3" evidence="5">
    <location>
        <begin position="118"/>
        <end position="264"/>
    </location>
</feature>
<dbReference type="RefSeq" id="XP_026546128.1">
    <property type="nucleotide sequence ID" value="XM_026690343.1"/>
</dbReference>
<evidence type="ECO:0000256" key="3">
    <source>
        <dbReference type="PIRSR" id="PIRSR037251-1"/>
    </source>
</evidence>
<evidence type="ECO:0000313" key="6">
    <source>
        <dbReference type="Proteomes" id="UP000504612"/>
    </source>
</evidence>
<reference evidence="7" key="1">
    <citation type="submission" date="2025-08" db="UniProtKB">
        <authorList>
            <consortium name="RefSeq"/>
        </authorList>
    </citation>
    <scope>IDENTIFICATION</scope>
</reference>
<feature type="transmembrane region" description="Helical" evidence="4">
    <location>
        <begin position="7"/>
        <end position="28"/>
    </location>
</feature>
<keyword evidence="4" id="KW-0472">Membrane</keyword>
<keyword evidence="4" id="KW-0812">Transmembrane</keyword>
<dbReference type="Pfam" id="PF07859">
    <property type="entry name" value="Abhydrolase_3"/>
    <property type="match status" value="2"/>
</dbReference>
<organism evidence="6 7">
    <name type="scientific">Notechis scutatus</name>
    <name type="common">mainland tiger snake</name>
    <dbReference type="NCBI Taxonomy" id="8663"/>
    <lineage>
        <taxon>Eukaryota</taxon>
        <taxon>Metazoa</taxon>
        <taxon>Chordata</taxon>
        <taxon>Craniata</taxon>
        <taxon>Vertebrata</taxon>
        <taxon>Euteleostomi</taxon>
        <taxon>Lepidosauria</taxon>
        <taxon>Squamata</taxon>
        <taxon>Bifurcata</taxon>
        <taxon>Unidentata</taxon>
        <taxon>Episquamata</taxon>
        <taxon>Toxicofera</taxon>
        <taxon>Serpentes</taxon>
        <taxon>Colubroidea</taxon>
        <taxon>Elapidae</taxon>
        <taxon>Hydrophiinae</taxon>
        <taxon>Notechis</taxon>
    </lineage>
</organism>
<comment type="similarity">
    <text evidence="1">Belongs to the 'GDXG' lipolytic enzyme family.</text>
</comment>
<dbReference type="KEGG" id="nss:113427803"/>
<feature type="active site" evidence="3">
    <location>
        <position position="196"/>
    </location>
</feature>
<keyword evidence="6" id="KW-1185">Reference proteome</keyword>
<dbReference type="InterPro" id="IPR013094">
    <property type="entry name" value="AB_hydrolase_3"/>
</dbReference>
<evidence type="ECO:0000313" key="7">
    <source>
        <dbReference type="RefSeq" id="XP_026546128.1"/>
    </source>
</evidence>
<dbReference type="AlphaFoldDB" id="A0A6J1VZT7"/>
<keyword evidence="2" id="KW-0378">Hydrolase</keyword>
<dbReference type="SUPFAM" id="SSF53474">
    <property type="entry name" value="alpha/beta-Hydrolases"/>
    <property type="match status" value="1"/>
</dbReference>
<evidence type="ECO:0000256" key="2">
    <source>
        <dbReference type="ARBA" id="ARBA00022801"/>
    </source>
</evidence>
<dbReference type="Proteomes" id="UP000504612">
    <property type="component" value="Unplaced"/>
</dbReference>
<dbReference type="GeneID" id="113427803"/>
<dbReference type="InterPro" id="IPR029058">
    <property type="entry name" value="AB_hydrolase_fold"/>
</dbReference>
<feature type="domain" description="Alpha/beta hydrolase fold-3" evidence="5">
    <location>
        <begin position="323"/>
        <end position="383"/>
    </location>
</feature>
<protein>
    <submittedName>
        <fullName evidence="7">Arylacetamide deacetylase-like 3</fullName>
    </submittedName>
</protein>